<dbReference type="Gene3D" id="3.40.50.300">
    <property type="entry name" value="P-loop containing nucleotide triphosphate hydrolases"/>
    <property type="match status" value="1"/>
</dbReference>
<comment type="function">
    <text evidence="9">Component of the post-replicative DNA mismatch repair system (MMR).</text>
</comment>
<evidence type="ECO:0000256" key="10">
    <source>
        <dbReference type="SAM" id="MobiDB-lite"/>
    </source>
</evidence>
<accession>A0A6A1VD75</accession>
<organism evidence="12 13">
    <name type="scientific">Morella rubra</name>
    <name type="common">Chinese bayberry</name>
    <dbReference type="NCBI Taxonomy" id="262757"/>
    <lineage>
        <taxon>Eukaryota</taxon>
        <taxon>Viridiplantae</taxon>
        <taxon>Streptophyta</taxon>
        <taxon>Embryophyta</taxon>
        <taxon>Tracheophyta</taxon>
        <taxon>Spermatophyta</taxon>
        <taxon>Magnoliopsida</taxon>
        <taxon>eudicotyledons</taxon>
        <taxon>Gunneridae</taxon>
        <taxon>Pentapetalae</taxon>
        <taxon>rosids</taxon>
        <taxon>fabids</taxon>
        <taxon>Fagales</taxon>
        <taxon>Myricaceae</taxon>
        <taxon>Morella</taxon>
    </lineage>
</organism>
<dbReference type="InterPro" id="IPR007860">
    <property type="entry name" value="DNA_mmatch_repair_MutS_con_dom"/>
</dbReference>
<name>A0A6A1VD75_9ROSI</name>
<dbReference type="Gene3D" id="3.30.420.110">
    <property type="entry name" value="MutS, connector domain"/>
    <property type="match status" value="1"/>
</dbReference>
<dbReference type="SUPFAM" id="SSF48334">
    <property type="entry name" value="DNA repair protein MutS, domain III"/>
    <property type="match status" value="1"/>
</dbReference>
<evidence type="ECO:0000256" key="5">
    <source>
        <dbReference type="ARBA" id="ARBA00022840"/>
    </source>
</evidence>
<feature type="domain" description="DNA mismatch repair proteins mutS family" evidence="11">
    <location>
        <begin position="952"/>
        <end position="968"/>
    </location>
</feature>
<comment type="similarity">
    <text evidence="2">Belongs to the DNA mismatch repair MutS family. MSH3 subfamily.</text>
</comment>
<keyword evidence="13" id="KW-1185">Reference proteome</keyword>
<evidence type="ECO:0000256" key="3">
    <source>
        <dbReference type="ARBA" id="ARBA00022741"/>
    </source>
</evidence>
<dbReference type="PROSITE" id="PS00486">
    <property type="entry name" value="DNA_MISMATCH_REPAIR_2"/>
    <property type="match status" value="1"/>
</dbReference>
<dbReference type="AlphaFoldDB" id="A0A6A1VD75"/>
<feature type="compositionally biased region" description="Pro residues" evidence="10">
    <location>
        <begin position="38"/>
        <end position="49"/>
    </location>
</feature>
<keyword evidence="8" id="KW-0539">Nucleus</keyword>
<feature type="compositionally biased region" description="Polar residues" evidence="10">
    <location>
        <begin position="52"/>
        <end position="64"/>
    </location>
</feature>
<dbReference type="SUPFAM" id="SSF53150">
    <property type="entry name" value="DNA repair protein MutS, domain II"/>
    <property type="match status" value="1"/>
</dbReference>
<feature type="compositionally biased region" description="Low complexity" evidence="10">
    <location>
        <begin position="20"/>
        <end position="37"/>
    </location>
</feature>
<dbReference type="InterPro" id="IPR036678">
    <property type="entry name" value="MutS_con_dom_sf"/>
</dbReference>
<dbReference type="SMART" id="SM00534">
    <property type="entry name" value="MUTSac"/>
    <property type="match status" value="1"/>
</dbReference>
<dbReference type="Gene3D" id="1.10.1420.10">
    <property type="match status" value="4"/>
</dbReference>
<proteinExistence type="inferred from homology"/>
<keyword evidence="4 9" id="KW-0227">DNA damage</keyword>
<dbReference type="FunFam" id="3.40.1170.10:FF:000004">
    <property type="entry name" value="DNA mismatch repair protein"/>
    <property type="match status" value="1"/>
</dbReference>
<evidence type="ECO:0000259" key="11">
    <source>
        <dbReference type="PROSITE" id="PS00486"/>
    </source>
</evidence>
<dbReference type="FunFam" id="3.30.420.110:FF:000010">
    <property type="entry name" value="DNA mismatch repair protein"/>
    <property type="match status" value="1"/>
</dbReference>
<sequence>MGKQKQQVISRFFAPKTKTPSNASPSPSSSCFSSVPQPSLPNPSTPPPKISATVSFSPSKRLLTSQLSSPNSKPSKLPKLSPHTHNPIPPLPNPSLHQKFLHRLLEPSPTPPEHSIENPRPNPTKYTPLEQQVVELKDKYPDVLLMVEVGYKYRFFAEDAEIAARVLGIYAHLDHNFMTASVPTFRLNVHVRRLVSAGYKVGVVKQTETAAIKAHGANKLGPFGRGLSALYTKATLEAAEDVGGGEDGCGGETNYLVCVVEKRVLEKNLECGVESSFEVSIGMVAVEISTGDVVFAEFNDNFMRSGLEALVLSLSPAELLLGEPLSKQTEKLLLAYAGPASNVRVEHESRECFRDGGALAEVMSLFENKSEYDLVDHQGHPKQNTKVTEQGGNRLTIEGIMNMPDLAVQALALTIRHLKQFGFERILGIGASFRPFSSDIEMALSANALQQLEVLKNNSDGSESGSLLQSMNHTLTIFGSRLLRHWVTHPLCDRNMISARLDAVSEIAEWMGSSRASQNIGEPDGVESDTAIAQPELGYLLSSVLTTLGRSPDIQRGITRIFHRTATPSEFISAIQAIMYAGKQLQQLHIEEEDNGDNMKAKTLHSELLRKLILTASLSSVIGNAVKLLSALNKEAADQRDLQNLVIVSDNQFPEVARARKEVQLAKEKLDSLIGLYRKQLGMHKMEFMSVSGTTHLIEGWGTGYLLLATCYLLLAKANFVKRKDCYAFGAKRVALLQLPVDVRVPPNWVKVNSTKKTIRYHPPEVLTGLDQLSLANEKLTVSCRAAWDSFLKGFSKYYAEFQAAVQALATLDCLHSLAILSRNKNYVRPEFVHEDEPVQIHICSGRHPVLETILRDSFVPNDTNLHSNGEYCQIVTGPNMGGKSCYIRQVALIAIMAQVGSFVPASSAKLHVLEGIYTRMGASDCILKGRSTFLEELSEASHILHNCTARSLVVIDELGRGTSTHDGVAIAYATLHYLLEKKRCMVLFVTHYPKIADIRNEFPGSVGTYHVSYLTSQKGINVDDSKSDHEDVTYLYKLVTGVSDRSFCFKVAQLAQLPSACIRRAIVMASRLEELVKSREGSRTEKKQLLEKLLIDNEQETGDLGEMSDAYKDFFLYLKAATSGDDIARSIQFLNARNIAKELISSVAAEHFSSPSQETHLTRCIQHDAFGHSRLDHIAFWTSCVLCTLNFLLIR</sequence>
<protein>
    <recommendedName>
        <fullName evidence="9">DNA mismatch repair protein</fullName>
    </recommendedName>
</protein>
<evidence type="ECO:0000313" key="13">
    <source>
        <dbReference type="Proteomes" id="UP000516437"/>
    </source>
</evidence>
<dbReference type="InterPro" id="IPR036187">
    <property type="entry name" value="DNA_mismatch_repair_MutS_sf"/>
</dbReference>
<dbReference type="InterPro" id="IPR045076">
    <property type="entry name" value="MutS"/>
</dbReference>
<dbReference type="Pfam" id="PF05192">
    <property type="entry name" value="MutS_III"/>
    <property type="match status" value="1"/>
</dbReference>
<dbReference type="FunFam" id="3.40.50.300:FF:002130">
    <property type="entry name" value="DNA mismatch repair protein MSH3"/>
    <property type="match status" value="1"/>
</dbReference>
<dbReference type="Pfam" id="PF01624">
    <property type="entry name" value="MutS_I"/>
    <property type="match status" value="1"/>
</dbReference>
<feature type="compositionally biased region" description="Low complexity" evidence="10">
    <location>
        <begin position="65"/>
        <end position="81"/>
    </location>
</feature>
<evidence type="ECO:0000256" key="8">
    <source>
        <dbReference type="ARBA" id="ARBA00023242"/>
    </source>
</evidence>
<dbReference type="PIRSF" id="PIRSF037677">
    <property type="entry name" value="DNA_mis_repair_Msh6"/>
    <property type="match status" value="1"/>
</dbReference>
<dbReference type="OrthoDB" id="10252754at2759"/>
<dbReference type="InterPro" id="IPR017261">
    <property type="entry name" value="DNA_mismatch_repair_MutS/MSH"/>
</dbReference>
<evidence type="ECO:0000256" key="4">
    <source>
        <dbReference type="ARBA" id="ARBA00022763"/>
    </source>
</evidence>
<feature type="region of interest" description="Disordered" evidence="10">
    <location>
        <begin position="1"/>
        <end position="126"/>
    </location>
</feature>
<dbReference type="GO" id="GO:0006298">
    <property type="term" value="P:mismatch repair"/>
    <property type="evidence" value="ECO:0007669"/>
    <property type="project" value="InterPro"/>
</dbReference>
<keyword evidence="3 9" id="KW-0547">Nucleotide-binding</keyword>
<evidence type="ECO:0000256" key="2">
    <source>
        <dbReference type="ARBA" id="ARBA00007094"/>
    </source>
</evidence>
<reference evidence="12 13" key="1">
    <citation type="journal article" date="2019" name="Plant Biotechnol. J.">
        <title>The red bayberry genome and genetic basis of sex determination.</title>
        <authorList>
            <person name="Jia H.M."/>
            <person name="Jia H.J."/>
            <person name="Cai Q.L."/>
            <person name="Wang Y."/>
            <person name="Zhao H.B."/>
            <person name="Yang W.F."/>
            <person name="Wang G.Y."/>
            <person name="Li Y.H."/>
            <person name="Zhan D.L."/>
            <person name="Shen Y.T."/>
            <person name="Niu Q.F."/>
            <person name="Chang L."/>
            <person name="Qiu J."/>
            <person name="Zhao L."/>
            <person name="Xie H.B."/>
            <person name="Fu W.Y."/>
            <person name="Jin J."/>
            <person name="Li X.W."/>
            <person name="Jiao Y."/>
            <person name="Zhou C.C."/>
            <person name="Tu T."/>
            <person name="Chai C.Y."/>
            <person name="Gao J.L."/>
            <person name="Fan L.J."/>
            <person name="van de Weg E."/>
            <person name="Wang J.Y."/>
            <person name="Gao Z.S."/>
        </authorList>
    </citation>
    <scope>NUCLEOTIDE SEQUENCE [LARGE SCALE GENOMIC DNA]</scope>
    <source>
        <tissue evidence="12">Leaves</tissue>
    </source>
</reference>
<dbReference type="Proteomes" id="UP000516437">
    <property type="component" value="Chromosome 6"/>
</dbReference>
<dbReference type="GO" id="GO:0140664">
    <property type="term" value="F:ATP-dependent DNA damage sensor activity"/>
    <property type="evidence" value="ECO:0007669"/>
    <property type="project" value="InterPro"/>
</dbReference>
<dbReference type="InterPro" id="IPR007696">
    <property type="entry name" value="DNA_mismatch_repair_MutS_core"/>
</dbReference>
<dbReference type="InterPro" id="IPR027417">
    <property type="entry name" value="P-loop_NTPase"/>
</dbReference>
<dbReference type="SMART" id="SM00533">
    <property type="entry name" value="MUTSd"/>
    <property type="match status" value="1"/>
</dbReference>
<evidence type="ECO:0000256" key="6">
    <source>
        <dbReference type="ARBA" id="ARBA00023125"/>
    </source>
</evidence>
<dbReference type="InterPro" id="IPR007695">
    <property type="entry name" value="DNA_mismatch_repair_MutS-lik_N"/>
</dbReference>
<gene>
    <name evidence="12" type="ORF">CJ030_MR6G019895</name>
</gene>
<dbReference type="Gene3D" id="3.40.1170.10">
    <property type="entry name" value="DNA repair protein MutS, domain I"/>
    <property type="match status" value="1"/>
</dbReference>
<comment type="caution">
    <text evidence="12">The sequence shown here is derived from an EMBL/GenBank/DDBJ whole genome shotgun (WGS) entry which is preliminary data.</text>
</comment>
<dbReference type="SUPFAM" id="SSF52540">
    <property type="entry name" value="P-loop containing nucleoside triphosphate hydrolases"/>
    <property type="match status" value="1"/>
</dbReference>
<dbReference type="Pfam" id="PF00488">
    <property type="entry name" value="MutS_V"/>
    <property type="match status" value="1"/>
</dbReference>
<dbReference type="EMBL" id="RXIC02000024">
    <property type="protein sequence ID" value="KAB1210714.1"/>
    <property type="molecule type" value="Genomic_DNA"/>
</dbReference>
<dbReference type="GO" id="GO:0030983">
    <property type="term" value="F:mismatched DNA binding"/>
    <property type="evidence" value="ECO:0007669"/>
    <property type="project" value="UniProtKB-UniRule"/>
</dbReference>
<dbReference type="SUPFAM" id="SSF55271">
    <property type="entry name" value="DNA repair protein MutS, domain I"/>
    <property type="match status" value="1"/>
</dbReference>
<dbReference type="PANTHER" id="PTHR11361:SF122">
    <property type="entry name" value="DNA MISMATCH REPAIR PROTEIN MSH3"/>
    <property type="match status" value="1"/>
</dbReference>
<dbReference type="GO" id="GO:0006312">
    <property type="term" value="P:mitotic recombination"/>
    <property type="evidence" value="ECO:0007669"/>
    <property type="project" value="TreeGrafter"/>
</dbReference>
<dbReference type="CDD" id="cd03287">
    <property type="entry name" value="ABC_MSH3_euk"/>
    <property type="match status" value="1"/>
</dbReference>
<dbReference type="PANTHER" id="PTHR11361">
    <property type="entry name" value="DNA MISMATCH REPAIR PROTEIN MUTS FAMILY MEMBER"/>
    <property type="match status" value="1"/>
</dbReference>
<dbReference type="InterPro" id="IPR016151">
    <property type="entry name" value="DNA_mismatch_repair_MutS_N"/>
</dbReference>
<dbReference type="InterPro" id="IPR000432">
    <property type="entry name" value="DNA_mismatch_repair_MutS_C"/>
</dbReference>
<evidence type="ECO:0000256" key="9">
    <source>
        <dbReference type="PIRNR" id="PIRNR037677"/>
    </source>
</evidence>
<keyword evidence="6 9" id="KW-0238">DNA-binding</keyword>
<keyword evidence="5 9" id="KW-0067">ATP-binding</keyword>
<dbReference type="Pfam" id="PF05188">
    <property type="entry name" value="MutS_II"/>
    <property type="match status" value="1"/>
</dbReference>
<comment type="subcellular location">
    <subcellularLocation>
        <location evidence="1">Nucleus</location>
    </subcellularLocation>
</comment>
<evidence type="ECO:0000313" key="12">
    <source>
        <dbReference type="EMBL" id="KAB1210714.1"/>
    </source>
</evidence>
<evidence type="ECO:0000256" key="1">
    <source>
        <dbReference type="ARBA" id="ARBA00004123"/>
    </source>
</evidence>
<dbReference type="GO" id="GO:0005634">
    <property type="term" value="C:nucleus"/>
    <property type="evidence" value="ECO:0007669"/>
    <property type="project" value="UniProtKB-SubCell"/>
</dbReference>
<evidence type="ECO:0000256" key="7">
    <source>
        <dbReference type="ARBA" id="ARBA00023204"/>
    </source>
</evidence>
<dbReference type="GO" id="GO:0005524">
    <property type="term" value="F:ATP binding"/>
    <property type="evidence" value="ECO:0007669"/>
    <property type="project" value="UniProtKB-UniRule"/>
</dbReference>
<keyword evidence="7 9" id="KW-0234">DNA repair</keyword>